<dbReference type="AlphaFoldDB" id="A0A2P5CVX2"/>
<dbReference type="EMBL" id="JXTB01000090">
    <property type="protein sequence ID" value="PON65178.1"/>
    <property type="molecule type" value="Genomic_DNA"/>
</dbReference>
<dbReference type="Proteomes" id="UP000237105">
    <property type="component" value="Unassembled WGS sequence"/>
</dbReference>
<evidence type="ECO:0000256" key="1">
    <source>
        <dbReference type="SAM" id="MobiDB-lite"/>
    </source>
</evidence>
<sequence>SPHSLSRLAQKYRPPPSLPATISDKASSQPADDELLSFSSSCRAVGRQKERREAAPISRPASAFGRRVPSPATSIRLDLLPMLDPMSFGCGLPEILSDECL</sequence>
<organism evidence="2 3">
    <name type="scientific">Parasponia andersonii</name>
    <name type="common">Sponia andersonii</name>
    <dbReference type="NCBI Taxonomy" id="3476"/>
    <lineage>
        <taxon>Eukaryota</taxon>
        <taxon>Viridiplantae</taxon>
        <taxon>Streptophyta</taxon>
        <taxon>Embryophyta</taxon>
        <taxon>Tracheophyta</taxon>
        <taxon>Spermatophyta</taxon>
        <taxon>Magnoliopsida</taxon>
        <taxon>eudicotyledons</taxon>
        <taxon>Gunneridae</taxon>
        <taxon>Pentapetalae</taxon>
        <taxon>rosids</taxon>
        <taxon>fabids</taxon>
        <taxon>Rosales</taxon>
        <taxon>Cannabaceae</taxon>
        <taxon>Parasponia</taxon>
    </lineage>
</organism>
<protein>
    <submittedName>
        <fullName evidence="2">Uncharacterized protein</fullName>
    </submittedName>
</protein>
<accession>A0A2P5CVX2</accession>
<name>A0A2P5CVX2_PARAD</name>
<comment type="caution">
    <text evidence="2">The sequence shown here is derived from an EMBL/GenBank/DDBJ whole genome shotgun (WGS) entry which is preliminary data.</text>
</comment>
<evidence type="ECO:0000313" key="2">
    <source>
        <dbReference type="EMBL" id="PON65178.1"/>
    </source>
</evidence>
<feature type="non-terminal residue" evidence="2">
    <location>
        <position position="1"/>
    </location>
</feature>
<reference evidence="3" key="1">
    <citation type="submission" date="2016-06" db="EMBL/GenBank/DDBJ databases">
        <title>Parallel loss of symbiosis genes in relatives of nitrogen-fixing non-legume Parasponia.</title>
        <authorList>
            <person name="Van Velzen R."/>
            <person name="Holmer R."/>
            <person name="Bu F."/>
            <person name="Rutten L."/>
            <person name="Van Zeijl A."/>
            <person name="Liu W."/>
            <person name="Santuari L."/>
            <person name="Cao Q."/>
            <person name="Sharma T."/>
            <person name="Shen D."/>
            <person name="Roswanjaya Y."/>
            <person name="Wardhani T."/>
            <person name="Kalhor M.S."/>
            <person name="Jansen J."/>
            <person name="Van den Hoogen J."/>
            <person name="Gungor B."/>
            <person name="Hartog M."/>
            <person name="Hontelez J."/>
            <person name="Verver J."/>
            <person name="Yang W.-C."/>
            <person name="Schijlen E."/>
            <person name="Repin R."/>
            <person name="Schilthuizen M."/>
            <person name="Schranz E."/>
            <person name="Heidstra R."/>
            <person name="Miyata K."/>
            <person name="Fedorova E."/>
            <person name="Kohlen W."/>
            <person name="Bisseling T."/>
            <person name="Smit S."/>
            <person name="Geurts R."/>
        </authorList>
    </citation>
    <scope>NUCLEOTIDE SEQUENCE [LARGE SCALE GENOMIC DNA]</scope>
    <source>
        <strain evidence="3">cv. WU1-14</strain>
    </source>
</reference>
<proteinExistence type="predicted"/>
<keyword evidence="3" id="KW-1185">Reference proteome</keyword>
<evidence type="ECO:0000313" key="3">
    <source>
        <dbReference type="Proteomes" id="UP000237105"/>
    </source>
</evidence>
<gene>
    <name evidence="2" type="ORF">PanWU01x14_118840</name>
</gene>
<feature type="region of interest" description="Disordered" evidence="1">
    <location>
        <begin position="1"/>
        <end position="67"/>
    </location>
</feature>